<evidence type="ECO:0000313" key="2">
    <source>
        <dbReference type="Proteomes" id="UP000533533"/>
    </source>
</evidence>
<name>A0ABR6FJ30_9BURK</name>
<sequence>MNDEARDPTEPVPGQHKTAQRIERINAQAHVANVADLRLLFTT</sequence>
<dbReference type="EMBL" id="JACHVZ010000005">
    <property type="protein sequence ID" value="MBB2927432.1"/>
    <property type="molecule type" value="Genomic_DNA"/>
</dbReference>
<organism evidence="1 2">
    <name type="scientific">Paraburkholderia silvatlantica</name>
    <dbReference type="NCBI Taxonomy" id="321895"/>
    <lineage>
        <taxon>Bacteria</taxon>
        <taxon>Pseudomonadati</taxon>
        <taxon>Pseudomonadota</taxon>
        <taxon>Betaproteobacteria</taxon>
        <taxon>Burkholderiales</taxon>
        <taxon>Burkholderiaceae</taxon>
        <taxon>Paraburkholderia</taxon>
    </lineage>
</organism>
<dbReference type="Proteomes" id="UP000533533">
    <property type="component" value="Unassembled WGS sequence"/>
</dbReference>
<accession>A0ABR6FJ30</accession>
<evidence type="ECO:0000313" key="1">
    <source>
        <dbReference type="EMBL" id="MBB2927432.1"/>
    </source>
</evidence>
<gene>
    <name evidence="1" type="ORF">FHX59_001852</name>
</gene>
<comment type="caution">
    <text evidence="1">The sequence shown here is derived from an EMBL/GenBank/DDBJ whole genome shotgun (WGS) entry which is preliminary data.</text>
</comment>
<protein>
    <submittedName>
        <fullName evidence="1">Uncharacterized protein</fullName>
    </submittedName>
</protein>
<proteinExistence type="predicted"/>
<dbReference type="RefSeq" id="WP_258365417.1">
    <property type="nucleotide sequence ID" value="NZ_JACHVZ010000005.1"/>
</dbReference>
<keyword evidence="2" id="KW-1185">Reference proteome</keyword>
<reference evidence="1 2" key="1">
    <citation type="submission" date="2020-08" db="EMBL/GenBank/DDBJ databases">
        <title>Genomic Encyclopedia of Type Strains, Phase IV (KMG-V): Genome sequencing to study the core and pangenomes of soil and plant-associated prokaryotes.</title>
        <authorList>
            <person name="Whitman W."/>
        </authorList>
    </citation>
    <scope>NUCLEOTIDE SEQUENCE [LARGE SCALE GENOMIC DNA]</scope>
    <source>
        <strain evidence="1 2">SRMrh-85</strain>
    </source>
</reference>